<evidence type="ECO:0000256" key="1">
    <source>
        <dbReference type="SAM" id="MobiDB-lite"/>
    </source>
</evidence>
<sequence>MAVGRAARSQRARRARPAADAEELAQTTEQGKKNPINNEREERNGSRSPESDKLEIAEDKELSSNSDIDRHRCLEIYDKDVGLIDEENQIMAWCNDSDQSDSDAENSEEVVKFCGQSLSLTILRPKNEN</sequence>
<dbReference type="VEuPathDB" id="FungiDB:PSTT_00860"/>
<dbReference type="VEuPathDB" id="FungiDB:PSHT_09132"/>
<keyword evidence="3" id="KW-1185">Reference proteome</keyword>
<reference evidence="3" key="2">
    <citation type="journal article" date="2018" name="BMC Genomics">
        <title>Genomic insights into host adaptation between the wheat stripe rust pathogen (Puccinia striiformis f. sp. tritici) and the barley stripe rust pathogen (Puccinia striiformis f. sp. hordei).</title>
        <authorList>
            <person name="Xia C."/>
            <person name="Wang M."/>
            <person name="Yin C."/>
            <person name="Cornejo O.E."/>
            <person name="Hulbert S.H."/>
            <person name="Chen X."/>
        </authorList>
    </citation>
    <scope>NUCLEOTIDE SEQUENCE [LARGE SCALE GENOMIC DNA]</scope>
    <source>
        <strain evidence="3">93TX-2</strain>
    </source>
</reference>
<gene>
    <name evidence="2" type="ORF">PSHT_09132</name>
</gene>
<evidence type="ECO:0000313" key="3">
    <source>
        <dbReference type="Proteomes" id="UP000238274"/>
    </source>
</evidence>
<dbReference type="Proteomes" id="UP000238274">
    <property type="component" value="Unassembled WGS sequence"/>
</dbReference>
<feature type="region of interest" description="Disordered" evidence="1">
    <location>
        <begin position="1"/>
        <end position="69"/>
    </location>
</feature>
<feature type="compositionally biased region" description="Basic and acidic residues" evidence="1">
    <location>
        <begin position="38"/>
        <end position="69"/>
    </location>
</feature>
<evidence type="ECO:0000313" key="2">
    <source>
        <dbReference type="EMBL" id="POW09385.1"/>
    </source>
</evidence>
<accession>A0A2S4VIS4</accession>
<comment type="caution">
    <text evidence="2">The sequence shown here is derived from an EMBL/GenBank/DDBJ whole genome shotgun (WGS) entry which is preliminary data.</text>
</comment>
<name>A0A2S4VIS4_9BASI</name>
<organism evidence="2 3">
    <name type="scientific">Puccinia striiformis</name>
    <dbReference type="NCBI Taxonomy" id="27350"/>
    <lineage>
        <taxon>Eukaryota</taxon>
        <taxon>Fungi</taxon>
        <taxon>Dikarya</taxon>
        <taxon>Basidiomycota</taxon>
        <taxon>Pucciniomycotina</taxon>
        <taxon>Pucciniomycetes</taxon>
        <taxon>Pucciniales</taxon>
        <taxon>Pucciniaceae</taxon>
        <taxon>Puccinia</taxon>
    </lineage>
</organism>
<protein>
    <submittedName>
        <fullName evidence="2">Uncharacterized protein</fullName>
    </submittedName>
</protein>
<dbReference type="EMBL" id="PKSM01000128">
    <property type="protein sequence ID" value="POW09385.1"/>
    <property type="molecule type" value="Genomic_DNA"/>
</dbReference>
<reference evidence="3" key="3">
    <citation type="journal article" date="2018" name="Mol. Plant Microbe Interact.">
        <title>Genome sequence resources for the wheat stripe rust pathogen (Puccinia striiformis f. sp. tritici) and the barley stripe rust pathogen (Puccinia striiformis f. sp. hordei).</title>
        <authorList>
            <person name="Xia C."/>
            <person name="Wang M."/>
            <person name="Yin C."/>
            <person name="Cornejo O.E."/>
            <person name="Hulbert S.H."/>
            <person name="Chen X."/>
        </authorList>
    </citation>
    <scope>NUCLEOTIDE SEQUENCE [LARGE SCALE GENOMIC DNA]</scope>
    <source>
        <strain evidence="3">93TX-2</strain>
    </source>
</reference>
<dbReference type="AlphaFoldDB" id="A0A2S4VIS4"/>
<reference evidence="2 3" key="1">
    <citation type="submission" date="2017-12" db="EMBL/GenBank/DDBJ databases">
        <title>Gene loss provides genomic basis for host adaptation in cereal stripe rust fungi.</title>
        <authorList>
            <person name="Xia C."/>
        </authorList>
    </citation>
    <scope>NUCLEOTIDE SEQUENCE [LARGE SCALE GENOMIC DNA]</scope>
    <source>
        <strain evidence="2 3">93TX-2</strain>
    </source>
</reference>
<proteinExistence type="predicted"/>